<name>A0A8A2VB45_9EURY</name>
<evidence type="ECO:0000256" key="3">
    <source>
        <dbReference type="SAM" id="Phobius"/>
    </source>
</evidence>
<evidence type="ECO:0000256" key="1">
    <source>
        <dbReference type="ARBA" id="ARBA00022676"/>
    </source>
</evidence>
<sequence length="429" mass="47111">MVVDLRDAVGLSGSFTGVGLCLAIGFYQGIQPVAVILEVPGSAIHLATKSAVPAILLFTFLTALSGLMLTREVYQRRDTEARLTEGPTVAAIVPVYRDGGVLEASVGSLLESNYENLEVVIVGEPGDEATLAAARELADHPDVRLLLNRQPGSKARAINDAVSRLDAEYFCAFDADERVDPEFVPTAMYELLENDRDVFQVRRVPRANGHVEALAYCERLLFHASYKLIEPLGFTYCRSSSSAFTREAFERVGGLDDILTEDIDFAHKCFRQGLDVKQSRHITNEMEAPHTLADLWGQRKRWRIGHIQVFQKAVTRGFEPAGLRGAASTIRLATSLSASLFMVAVVAKIAVLVYYGLYAVAALPLIAVALTVLPTLYRDYRAGHIHGLTPAFLLAPLVYPGFGLVTIRCAFEYLLSWDGEWYQVEKTGA</sequence>
<feature type="transmembrane region" description="Helical" evidence="3">
    <location>
        <begin position="50"/>
        <end position="69"/>
    </location>
</feature>
<proteinExistence type="predicted"/>
<dbReference type="KEGG" id="hakz:J0X25_13240"/>
<dbReference type="AlphaFoldDB" id="A0A8A2VB45"/>
<feature type="transmembrane region" description="Helical" evidence="3">
    <location>
        <begin position="388"/>
        <end position="407"/>
    </location>
</feature>
<dbReference type="InterPro" id="IPR001173">
    <property type="entry name" value="Glyco_trans_2-like"/>
</dbReference>
<keyword evidence="1" id="KW-0328">Glycosyltransferase</keyword>
<dbReference type="GO" id="GO:0016757">
    <property type="term" value="F:glycosyltransferase activity"/>
    <property type="evidence" value="ECO:0007669"/>
    <property type="project" value="UniProtKB-KW"/>
</dbReference>
<evidence type="ECO:0000259" key="4">
    <source>
        <dbReference type="Pfam" id="PF13632"/>
    </source>
</evidence>
<dbReference type="Gene3D" id="3.90.550.10">
    <property type="entry name" value="Spore Coat Polysaccharide Biosynthesis Protein SpsA, Chain A"/>
    <property type="match status" value="1"/>
</dbReference>
<keyword evidence="6" id="KW-1185">Reference proteome</keyword>
<feature type="domain" description="Glycosyltransferase 2-like" evidence="4">
    <location>
        <begin position="173"/>
        <end position="365"/>
    </location>
</feature>
<keyword evidence="3" id="KW-1133">Transmembrane helix</keyword>
<dbReference type="Proteomes" id="UP000663203">
    <property type="component" value="Chromosome"/>
</dbReference>
<feature type="transmembrane region" description="Helical" evidence="3">
    <location>
        <begin position="357"/>
        <end position="376"/>
    </location>
</feature>
<dbReference type="PANTHER" id="PTHR43630">
    <property type="entry name" value="POLY-BETA-1,6-N-ACETYL-D-GLUCOSAMINE SYNTHASE"/>
    <property type="match status" value="1"/>
</dbReference>
<keyword evidence="3" id="KW-0472">Membrane</keyword>
<dbReference type="InterPro" id="IPR029044">
    <property type="entry name" value="Nucleotide-diphossugar_trans"/>
</dbReference>
<keyword evidence="3" id="KW-0812">Transmembrane</keyword>
<protein>
    <submittedName>
        <fullName evidence="5">Glycosyltransferase family 2 protein</fullName>
    </submittedName>
</protein>
<dbReference type="EMBL" id="CP071462">
    <property type="protein sequence ID" value="QSW98356.1"/>
    <property type="molecule type" value="Genomic_DNA"/>
</dbReference>
<evidence type="ECO:0000256" key="2">
    <source>
        <dbReference type="ARBA" id="ARBA00022679"/>
    </source>
</evidence>
<evidence type="ECO:0000313" key="6">
    <source>
        <dbReference type="Proteomes" id="UP000663203"/>
    </source>
</evidence>
<feature type="transmembrane region" description="Helical" evidence="3">
    <location>
        <begin position="9"/>
        <end position="30"/>
    </location>
</feature>
<dbReference type="SUPFAM" id="SSF53448">
    <property type="entry name" value="Nucleotide-diphospho-sugar transferases"/>
    <property type="match status" value="1"/>
</dbReference>
<keyword evidence="2" id="KW-0808">Transferase</keyword>
<dbReference type="Pfam" id="PF13632">
    <property type="entry name" value="Glyco_trans_2_3"/>
    <property type="match status" value="1"/>
</dbReference>
<reference evidence="5 6" key="1">
    <citation type="submission" date="2021-03" db="EMBL/GenBank/DDBJ databases">
        <title>Haloterrigena longa sp. nov. and Haloterrigena limicola sp. nov., extremely halophilic archaea isolated from a salt lake.</title>
        <authorList>
            <person name="Henglin C."/>
        </authorList>
    </citation>
    <scope>NUCLEOTIDE SEQUENCE [LARGE SCALE GENOMIC DNA]</scope>
    <source>
        <strain evidence="5 6">KZCA68</strain>
    </source>
</reference>
<gene>
    <name evidence="5" type="ORF">J0X25_13240</name>
</gene>
<dbReference type="CDD" id="cd06423">
    <property type="entry name" value="CESA_like"/>
    <property type="match status" value="1"/>
</dbReference>
<organism evidence="5 6">
    <name type="scientific">Haloterrigena alkaliphila</name>
    <dbReference type="NCBI Taxonomy" id="2816475"/>
    <lineage>
        <taxon>Archaea</taxon>
        <taxon>Methanobacteriati</taxon>
        <taxon>Methanobacteriota</taxon>
        <taxon>Stenosarchaea group</taxon>
        <taxon>Halobacteria</taxon>
        <taxon>Halobacteriales</taxon>
        <taxon>Natrialbaceae</taxon>
        <taxon>Haloterrigena</taxon>
    </lineage>
</organism>
<evidence type="ECO:0000313" key="5">
    <source>
        <dbReference type="EMBL" id="QSW98356.1"/>
    </source>
</evidence>
<dbReference type="RefSeq" id="WP_207287965.1">
    <property type="nucleotide sequence ID" value="NZ_CP071462.1"/>
</dbReference>
<dbReference type="PANTHER" id="PTHR43630:SF1">
    <property type="entry name" value="POLY-BETA-1,6-N-ACETYL-D-GLUCOSAMINE SYNTHASE"/>
    <property type="match status" value="1"/>
</dbReference>
<dbReference type="GeneID" id="63188287"/>
<accession>A0A8A2VB45</accession>